<dbReference type="GeneID" id="28959228"/>
<reference evidence="1" key="1">
    <citation type="submission" date="2007-04" db="EMBL/GenBank/DDBJ databases">
        <authorList>
            <consortium name="The Broad Institute Genome Sequencing Platform"/>
            <person name="Birren B."/>
            <person name="Lander E."/>
            <person name="Galagan J."/>
            <person name="Nusbaum C."/>
            <person name="Devon K."/>
            <person name="Ma L.-J."/>
            <person name="Jaffe D."/>
            <person name="Butler J."/>
            <person name="Alvarez P."/>
            <person name="Gnerre S."/>
            <person name="Grabherr M."/>
            <person name="Kleber M."/>
            <person name="Mauceli E."/>
            <person name="Brockman W."/>
            <person name="MacCallum I.A."/>
            <person name="Young S."/>
            <person name="LaButti K."/>
            <person name="DeCaprio D."/>
            <person name="Crawford M."/>
            <person name="Koehrsen M."/>
            <person name="Engels R."/>
            <person name="Montgomery P."/>
            <person name="Pearson M."/>
            <person name="Howarth C."/>
            <person name="Larson L."/>
            <person name="White J."/>
            <person name="O'Leary S."/>
            <person name="Kodira C."/>
            <person name="Zeng Q."/>
            <person name="Yandava C."/>
            <person name="Alvarado L."/>
            <person name="Kistler C."/>
            <person name="Shim W.-B."/>
            <person name="Kang S."/>
            <person name="Woloshuk C."/>
        </authorList>
    </citation>
    <scope>NUCLEOTIDE SEQUENCE</scope>
    <source>
        <strain evidence="1">4287</strain>
    </source>
</reference>
<dbReference type="RefSeq" id="XP_018237292.1">
    <property type="nucleotide sequence ID" value="XM_018398636.1"/>
</dbReference>
<evidence type="ECO:0000313" key="2">
    <source>
        <dbReference type="Proteomes" id="UP000009097"/>
    </source>
</evidence>
<dbReference type="VEuPathDB" id="FungiDB:FOXG_18522"/>
<evidence type="ECO:0000313" key="1">
    <source>
        <dbReference type="EMBL" id="KNA99246.1"/>
    </source>
</evidence>
<sequence>MPAIMTPIPSFPTPQPFSSKPFHLSPKTFPRLSQDFPTCPLWNDQFPISLLAKHTDARRRDPDIQGCSVCYRIRCFHAAFLYRLSVPSVDVFRKGKQDAPIRHLIALG</sequence>
<dbReference type="KEGG" id="fox:FOXG_18522"/>
<accession>A0A0J9WIW6</accession>
<name>A0A0J9WIW6_FUSO4</name>
<organism evidence="1 2">
    <name type="scientific">Fusarium oxysporum f. sp. lycopersici (strain 4287 / CBS 123668 / FGSC 9935 / NRRL 34936)</name>
    <name type="common">Fusarium vascular wilt of tomato</name>
    <dbReference type="NCBI Taxonomy" id="426428"/>
    <lineage>
        <taxon>Eukaryota</taxon>
        <taxon>Fungi</taxon>
        <taxon>Dikarya</taxon>
        <taxon>Ascomycota</taxon>
        <taxon>Pezizomycotina</taxon>
        <taxon>Sordariomycetes</taxon>
        <taxon>Hypocreomycetidae</taxon>
        <taxon>Hypocreales</taxon>
        <taxon>Nectriaceae</taxon>
        <taxon>Fusarium</taxon>
        <taxon>Fusarium oxysporum species complex</taxon>
    </lineage>
</organism>
<protein>
    <submittedName>
        <fullName evidence="1">Uncharacterized protein</fullName>
    </submittedName>
</protein>
<dbReference type="EMBL" id="DS231698">
    <property type="protein sequence ID" value="KNA99246.1"/>
    <property type="molecule type" value="Genomic_DNA"/>
</dbReference>
<proteinExistence type="predicted"/>
<reference evidence="1" key="2">
    <citation type="journal article" date="2010" name="Nature">
        <title>Comparative genomics reveals mobile pathogenicity chromosomes in Fusarium.</title>
        <authorList>
            <person name="Ma L.J."/>
            <person name="van der Does H.C."/>
            <person name="Borkovich K.A."/>
            <person name="Coleman J.J."/>
            <person name="Daboussi M.J."/>
            <person name="Di Pietro A."/>
            <person name="Dufresne M."/>
            <person name="Freitag M."/>
            <person name="Grabherr M."/>
            <person name="Henrissat B."/>
            <person name="Houterman P.M."/>
            <person name="Kang S."/>
            <person name="Shim W.B."/>
            <person name="Woloshuk C."/>
            <person name="Xie X."/>
            <person name="Xu J.R."/>
            <person name="Antoniw J."/>
            <person name="Baker S.E."/>
            <person name="Bluhm B.H."/>
            <person name="Breakspear A."/>
            <person name="Brown D.W."/>
            <person name="Butchko R.A."/>
            <person name="Chapman S."/>
            <person name="Coulson R."/>
            <person name="Coutinho P.M."/>
            <person name="Danchin E.G."/>
            <person name="Diener A."/>
            <person name="Gale L.R."/>
            <person name="Gardiner D.M."/>
            <person name="Goff S."/>
            <person name="Hammond-Kosack K.E."/>
            <person name="Hilburn K."/>
            <person name="Hua-Van A."/>
            <person name="Jonkers W."/>
            <person name="Kazan K."/>
            <person name="Kodira C.D."/>
            <person name="Koehrsen M."/>
            <person name="Kumar L."/>
            <person name="Lee Y.H."/>
            <person name="Li L."/>
            <person name="Manners J.M."/>
            <person name="Miranda-Saavedra D."/>
            <person name="Mukherjee M."/>
            <person name="Park G."/>
            <person name="Park J."/>
            <person name="Park S.Y."/>
            <person name="Proctor R.H."/>
            <person name="Regev A."/>
            <person name="Ruiz-Roldan M.C."/>
            <person name="Sain D."/>
            <person name="Sakthikumar S."/>
            <person name="Sykes S."/>
            <person name="Schwartz D.C."/>
            <person name="Turgeon B.G."/>
            <person name="Wapinski I."/>
            <person name="Yoder O."/>
            <person name="Young S."/>
            <person name="Zeng Q."/>
            <person name="Zhou S."/>
            <person name="Galagan J."/>
            <person name="Cuomo C.A."/>
            <person name="Kistler H.C."/>
            <person name="Rep M."/>
        </authorList>
    </citation>
    <scope>NUCLEOTIDE SEQUENCE [LARGE SCALE GENOMIC DNA]</scope>
    <source>
        <strain evidence="1">4287</strain>
    </source>
</reference>
<dbReference type="Proteomes" id="UP000009097">
    <property type="component" value="Unassembled WGS sequence"/>
</dbReference>
<dbReference type="AlphaFoldDB" id="A0A0J9WIW6"/>
<gene>
    <name evidence="1" type="ORF">FOXG_18522</name>
</gene>